<evidence type="ECO:0000313" key="3">
    <source>
        <dbReference type="Proteomes" id="UP000193240"/>
    </source>
</evidence>
<feature type="region of interest" description="Disordered" evidence="1">
    <location>
        <begin position="144"/>
        <end position="287"/>
    </location>
</feature>
<gene>
    <name evidence="2" type="ORF">B5807_03732</name>
</gene>
<reference evidence="2 3" key="1">
    <citation type="journal article" date="2017" name="Genome Announc.">
        <title>Genome sequence of the saprophytic ascomycete Epicoccum nigrum ICMP 19927 strain isolated from New Zealand.</title>
        <authorList>
            <person name="Fokin M."/>
            <person name="Fleetwood D."/>
            <person name="Weir B.S."/>
            <person name="Villas-Boas S.G."/>
        </authorList>
    </citation>
    <scope>NUCLEOTIDE SEQUENCE [LARGE SCALE GENOMIC DNA]</scope>
    <source>
        <strain evidence="2 3">ICMP 19927</strain>
    </source>
</reference>
<feature type="region of interest" description="Disordered" evidence="1">
    <location>
        <begin position="1"/>
        <end position="98"/>
    </location>
</feature>
<dbReference type="EMBL" id="KZ107840">
    <property type="protein sequence ID" value="OSS52050.1"/>
    <property type="molecule type" value="Genomic_DNA"/>
</dbReference>
<feature type="compositionally biased region" description="Pro residues" evidence="1">
    <location>
        <begin position="243"/>
        <end position="267"/>
    </location>
</feature>
<sequence>MEDSVTEDAPTEDVSVEKASAKDDCKESASTAKAPASRAPINLRIGYAPPPNAPGQNTPAQDAVIKDEVLEDAPAKNASAEHDSEMEYTPEHAPIVHRKKDTIMPDVLTTEELDPANVFKALTLQTHAISTPCKSFIKPETIQRPTVSPLSSPGSSPPLHKLLQQSPSPPAFPTTALPRKRKADKAGYIAGSPAKRQKMSTIITITTAPAPRLKRRQKQGVVTRRISTRNVTKSAAITTMPAAPKPAAPSPAAKQPPPPLPSPPPPSWERESHTVPKIAPLPHPTRG</sequence>
<feature type="compositionally biased region" description="Low complexity" evidence="1">
    <location>
        <begin position="148"/>
        <end position="163"/>
    </location>
</feature>
<organism evidence="2 3">
    <name type="scientific">Epicoccum nigrum</name>
    <name type="common">Soil fungus</name>
    <name type="synonym">Epicoccum purpurascens</name>
    <dbReference type="NCBI Taxonomy" id="105696"/>
    <lineage>
        <taxon>Eukaryota</taxon>
        <taxon>Fungi</taxon>
        <taxon>Dikarya</taxon>
        <taxon>Ascomycota</taxon>
        <taxon>Pezizomycotina</taxon>
        <taxon>Dothideomycetes</taxon>
        <taxon>Pleosporomycetidae</taxon>
        <taxon>Pleosporales</taxon>
        <taxon>Pleosporineae</taxon>
        <taxon>Didymellaceae</taxon>
        <taxon>Epicoccum</taxon>
    </lineage>
</organism>
<dbReference type="AlphaFoldDB" id="A0A1Y2M7J2"/>
<feature type="compositionally biased region" description="Acidic residues" evidence="1">
    <location>
        <begin position="1"/>
        <end position="11"/>
    </location>
</feature>
<keyword evidence="3" id="KW-1185">Reference proteome</keyword>
<dbReference type="InParanoid" id="A0A1Y2M7J2"/>
<dbReference type="Proteomes" id="UP000193240">
    <property type="component" value="Unassembled WGS sequence"/>
</dbReference>
<protein>
    <submittedName>
        <fullName evidence="2">Uncharacterized protein</fullName>
    </submittedName>
</protein>
<proteinExistence type="predicted"/>
<evidence type="ECO:0000256" key="1">
    <source>
        <dbReference type="SAM" id="MobiDB-lite"/>
    </source>
</evidence>
<accession>A0A1Y2M7J2</accession>
<name>A0A1Y2M7J2_EPING</name>
<feature type="compositionally biased region" description="Basic and acidic residues" evidence="1">
    <location>
        <begin position="15"/>
        <end position="27"/>
    </location>
</feature>
<feature type="compositionally biased region" description="Polar residues" evidence="1">
    <location>
        <begin position="228"/>
        <end position="237"/>
    </location>
</feature>
<evidence type="ECO:0000313" key="2">
    <source>
        <dbReference type="EMBL" id="OSS52050.1"/>
    </source>
</evidence>